<accession>A0A3E3EAQ6</accession>
<organism evidence="1 2">
    <name type="scientific">Thomasclavelia ramosa</name>
    <dbReference type="NCBI Taxonomy" id="1547"/>
    <lineage>
        <taxon>Bacteria</taxon>
        <taxon>Bacillati</taxon>
        <taxon>Bacillota</taxon>
        <taxon>Erysipelotrichia</taxon>
        <taxon>Erysipelotrichales</taxon>
        <taxon>Coprobacillaceae</taxon>
        <taxon>Thomasclavelia</taxon>
    </lineage>
</organism>
<proteinExistence type="predicted"/>
<comment type="caution">
    <text evidence="1">The sequence shown here is derived from an EMBL/GenBank/DDBJ whole genome shotgun (WGS) entry which is preliminary data.</text>
</comment>
<dbReference type="AlphaFoldDB" id="A0A3E3EAQ6"/>
<gene>
    <name evidence="1" type="ORF">DXB93_15990</name>
</gene>
<reference evidence="1 2" key="1">
    <citation type="submission" date="2018-08" db="EMBL/GenBank/DDBJ databases">
        <title>A genome reference for cultivated species of the human gut microbiota.</title>
        <authorList>
            <person name="Zou Y."/>
            <person name="Xue W."/>
            <person name="Luo G."/>
        </authorList>
    </citation>
    <scope>NUCLEOTIDE SEQUENCE [LARGE SCALE GENOMIC DNA]</scope>
    <source>
        <strain evidence="1 2">OM06-4</strain>
    </source>
</reference>
<protein>
    <submittedName>
        <fullName evidence="1">Uncharacterized protein</fullName>
    </submittedName>
</protein>
<dbReference type="EMBL" id="QUSL01000035">
    <property type="protein sequence ID" value="RGD79529.1"/>
    <property type="molecule type" value="Genomic_DNA"/>
</dbReference>
<name>A0A3E3EAQ6_9FIRM</name>
<dbReference type="RefSeq" id="WP_117582450.1">
    <property type="nucleotide sequence ID" value="NZ_QUSL01000035.1"/>
</dbReference>
<evidence type="ECO:0000313" key="2">
    <source>
        <dbReference type="Proteomes" id="UP000261032"/>
    </source>
</evidence>
<dbReference type="Proteomes" id="UP000261032">
    <property type="component" value="Unassembled WGS sequence"/>
</dbReference>
<sequence length="311" mass="35975">MSQEEILSYINDSLVINGSFYSNQNLPNQISNAIYTFGDYNVFEILAFIDATKEQDGSRGMIITPAQIYFKFGQAGIIEYQKIISLGLEKHRNDSIIKAIIKLEEITYTFSNQVIDPEVFVTMLSKITGIEIEMIMDTHKKVEYYTRIVLNDLENDEYEDILLTPTQNNSIKEFYKELEMVQQLADEDYQYELENICNRALEFFDVLGLDSDEIDGLLECQNQFNQKNIEEEQKIDNAQQFYNDMMNKYQQGDSEMFNRVKSIMSSMGIDENDLAGKSPEEIEDFLCGKFGISKSMLEKLAGRFNKSTVKH</sequence>
<evidence type="ECO:0000313" key="1">
    <source>
        <dbReference type="EMBL" id="RGD79529.1"/>
    </source>
</evidence>